<dbReference type="EMBL" id="MN738844">
    <property type="protein sequence ID" value="QHT27890.1"/>
    <property type="molecule type" value="Genomic_DNA"/>
</dbReference>
<sequence length="72" mass="8016">MRLDKLLINKNGKIIVSCILGLGLASLFKKVCIDDCCLIIKSPPEKDIEGSVFKHENKCYTYSPQVTKCPSN</sequence>
<proteinExistence type="predicted"/>
<reference evidence="1" key="1">
    <citation type="journal article" date="2020" name="Nature">
        <title>Giant virus diversity and host interactions through global metagenomics.</title>
        <authorList>
            <person name="Schulz F."/>
            <person name="Roux S."/>
            <person name="Paez-Espino D."/>
            <person name="Jungbluth S."/>
            <person name="Walsh D.A."/>
            <person name="Denef V.J."/>
            <person name="McMahon K.D."/>
            <person name="Konstantinidis K.T."/>
            <person name="Eloe-Fadrosh E.A."/>
            <person name="Kyrpides N.C."/>
            <person name="Woyke T."/>
        </authorList>
    </citation>
    <scope>NUCLEOTIDE SEQUENCE</scope>
    <source>
        <strain evidence="1">GVMAG-M-3300000115-19</strain>
    </source>
</reference>
<evidence type="ECO:0000313" key="1">
    <source>
        <dbReference type="EMBL" id="QHT27890.1"/>
    </source>
</evidence>
<protein>
    <submittedName>
        <fullName evidence="1">Uncharacterized protein</fullName>
    </submittedName>
</protein>
<organism evidence="1">
    <name type="scientific">viral metagenome</name>
    <dbReference type="NCBI Taxonomy" id="1070528"/>
    <lineage>
        <taxon>unclassified sequences</taxon>
        <taxon>metagenomes</taxon>
        <taxon>organismal metagenomes</taxon>
    </lineage>
</organism>
<dbReference type="AlphaFoldDB" id="A0A6C0EHN6"/>
<name>A0A6C0EHN6_9ZZZZ</name>
<accession>A0A6C0EHN6</accession>